<dbReference type="EMBL" id="JAQQPM010000009">
    <property type="protein sequence ID" value="KAK2075057.1"/>
    <property type="molecule type" value="Genomic_DNA"/>
</dbReference>
<feature type="transmembrane region" description="Helical" evidence="6">
    <location>
        <begin position="170"/>
        <end position="199"/>
    </location>
</feature>
<evidence type="ECO:0000313" key="8">
    <source>
        <dbReference type="EMBL" id="KAK2075057.1"/>
    </source>
</evidence>
<name>A0AAD9IEC2_9PEZI</name>
<keyword evidence="9" id="KW-1185">Reference proteome</keyword>
<keyword evidence="3 6" id="KW-1133">Transmembrane helix</keyword>
<feature type="transmembrane region" description="Helical" evidence="6">
    <location>
        <begin position="211"/>
        <end position="230"/>
    </location>
</feature>
<proteinExistence type="inferred from homology"/>
<comment type="similarity">
    <text evidence="5">Belongs to the SAT4 family.</text>
</comment>
<evidence type="ECO:0000313" key="9">
    <source>
        <dbReference type="Proteomes" id="UP001217918"/>
    </source>
</evidence>
<dbReference type="PANTHER" id="PTHR33048:SF21">
    <property type="entry name" value="INTEGRAL MEMBRANE PROTEIN"/>
    <property type="match status" value="1"/>
</dbReference>
<dbReference type="InterPro" id="IPR052337">
    <property type="entry name" value="SAT4-like"/>
</dbReference>
<feature type="transmembrane region" description="Helical" evidence="6">
    <location>
        <begin position="52"/>
        <end position="71"/>
    </location>
</feature>
<evidence type="ECO:0000256" key="4">
    <source>
        <dbReference type="ARBA" id="ARBA00023136"/>
    </source>
</evidence>
<feature type="transmembrane region" description="Helical" evidence="6">
    <location>
        <begin position="12"/>
        <end position="32"/>
    </location>
</feature>
<evidence type="ECO:0000256" key="1">
    <source>
        <dbReference type="ARBA" id="ARBA00004141"/>
    </source>
</evidence>
<evidence type="ECO:0000256" key="6">
    <source>
        <dbReference type="SAM" id="Phobius"/>
    </source>
</evidence>
<reference evidence="8" key="1">
    <citation type="journal article" date="2023" name="Mol. Plant Microbe Interact.">
        <title>Elucidating the Obligate Nature and Biological Capacity of an Invasive Fungal Corn Pathogen.</title>
        <authorList>
            <person name="MacCready J.S."/>
            <person name="Roggenkamp E.M."/>
            <person name="Gdanetz K."/>
            <person name="Chilvers M.I."/>
        </authorList>
    </citation>
    <scope>NUCLEOTIDE SEQUENCE</scope>
    <source>
        <strain evidence="8">PM02</strain>
    </source>
</reference>
<dbReference type="InterPro" id="IPR049326">
    <property type="entry name" value="Rhodopsin_dom_fungi"/>
</dbReference>
<feature type="domain" description="Rhodopsin" evidence="7">
    <location>
        <begin position="29"/>
        <end position="272"/>
    </location>
</feature>
<feature type="transmembrane region" description="Helical" evidence="6">
    <location>
        <begin position="250"/>
        <end position="272"/>
    </location>
</feature>
<dbReference type="GO" id="GO:0016020">
    <property type="term" value="C:membrane"/>
    <property type="evidence" value="ECO:0007669"/>
    <property type="project" value="UniProtKB-SubCell"/>
</dbReference>
<feature type="transmembrane region" description="Helical" evidence="6">
    <location>
        <begin position="91"/>
        <end position="114"/>
    </location>
</feature>
<dbReference type="Proteomes" id="UP001217918">
    <property type="component" value="Unassembled WGS sequence"/>
</dbReference>
<comment type="caution">
    <text evidence="8">The sequence shown here is derived from an EMBL/GenBank/DDBJ whole genome shotgun (WGS) entry which is preliminary data.</text>
</comment>
<comment type="subcellular location">
    <subcellularLocation>
        <location evidence="1">Membrane</location>
        <topology evidence="1">Multi-pass membrane protein</topology>
    </subcellularLocation>
</comment>
<keyword evidence="2 6" id="KW-0812">Transmembrane</keyword>
<organism evidence="8 9">
    <name type="scientific">Phyllachora maydis</name>
    <dbReference type="NCBI Taxonomy" id="1825666"/>
    <lineage>
        <taxon>Eukaryota</taxon>
        <taxon>Fungi</taxon>
        <taxon>Dikarya</taxon>
        <taxon>Ascomycota</taxon>
        <taxon>Pezizomycotina</taxon>
        <taxon>Sordariomycetes</taxon>
        <taxon>Sordariomycetidae</taxon>
        <taxon>Phyllachorales</taxon>
        <taxon>Phyllachoraceae</taxon>
        <taxon>Phyllachora</taxon>
    </lineage>
</organism>
<keyword evidence="4 6" id="KW-0472">Membrane</keyword>
<sequence length="349" mass="37452">MVAPAGDGVVLFYLTIVILTLTCVFFLSRLGVRRWLEREAFRLDDYLMASGLLLYTATAALVIACCCHGAGQPPAQLDPDDVMMGTQLFFVAELLYGACTVPIKASICTTLVRLAGAPPPCAAVRWTLHSVTAVSAGAVVVLIVGVAHVCHPISALWGEAATAADACSPALYHAVGSFFCAVCVATDWTLALLPAALLWDVRMQARVRLGVGLMLALGTFASCATVVRLYHHVIDRDQSEFLFRTAPAGLWSLVEAGIGIMAGSLPALLPLLDLPFVNGDRQPAVELENGNGMRLGSANQLRPEGQDGDVDSLKRILKQTIVVMTDEPRDASMEEWERKRVLGWEVMSC</sequence>
<gene>
    <name evidence="8" type="ORF">P8C59_009215</name>
</gene>
<feature type="transmembrane region" description="Helical" evidence="6">
    <location>
        <begin position="126"/>
        <end position="150"/>
    </location>
</feature>
<protein>
    <recommendedName>
        <fullName evidence="7">Rhodopsin domain-containing protein</fullName>
    </recommendedName>
</protein>
<accession>A0AAD9IEC2</accession>
<dbReference type="AlphaFoldDB" id="A0AAD9IEC2"/>
<evidence type="ECO:0000256" key="5">
    <source>
        <dbReference type="ARBA" id="ARBA00038359"/>
    </source>
</evidence>
<dbReference type="Pfam" id="PF20684">
    <property type="entry name" value="Fung_rhodopsin"/>
    <property type="match status" value="1"/>
</dbReference>
<evidence type="ECO:0000259" key="7">
    <source>
        <dbReference type="Pfam" id="PF20684"/>
    </source>
</evidence>
<dbReference type="PANTHER" id="PTHR33048">
    <property type="entry name" value="PTH11-LIKE INTEGRAL MEMBRANE PROTEIN (AFU_ORTHOLOGUE AFUA_5G11245)"/>
    <property type="match status" value="1"/>
</dbReference>
<evidence type="ECO:0000256" key="2">
    <source>
        <dbReference type="ARBA" id="ARBA00022692"/>
    </source>
</evidence>
<evidence type="ECO:0000256" key="3">
    <source>
        <dbReference type="ARBA" id="ARBA00022989"/>
    </source>
</evidence>